<dbReference type="Pfam" id="PF08239">
    <property type="entry name" value="SH3_3"/>
    <property type="match status" value="1"/>
</dbReference>
<dbReference type="Gene3D" id="2.30.30.40">
    <property type="entry name" value="SH3 Domains"/>
    <property type="match status" value="1"/>
</dbReference>
<feature type="domain" description="SH3b" evidence="2">
    <location>
        <begin position="46"/>
        <end position="91"/>
    </location>
</feature>
<gene>
    <name evidence="3" type="ORF">GCM10009733_111610</name>
</gene>
<dbReference type="EMBL" id="BAAAMU010000264">
    <property type="protein sequence ID" value="GAA1698832.1"/>
    <property type="molecule type" value="Genomic_DNA"/>
</dbReference>
<proteinExistence type="predicted"/>
<evidence type="ECO:0000313" key="3">
    <source>
        <dbReference type="EMBL" id="GAA1698832.1"/>
    </source>
</evidence>
<organism evidence="3 4">
    <name type="scientific">Nonomuraea maheshkhaliensis</name>
    <dbReference type="NCBI Taxonomy" id="419590"/>
    <lineage>
        <taxon>Bacteria</taxon>
        <taxon>Bacillati</taxon>
        <taxon>Actinomycetota</taxon>
        <taxon>Actinomycetes</taxon>
        <taxon>Streptosporangiales</taxon>
        <taxon>Streptosporangiaceae</taxon>
        <taxon>Nonomuraea</taxon>
    </lineage>
</organism>
<feature type="signal peptide" evidence="1">
    <location>
        <begin position="1"/>
        <end position="33"/>
    </location>
</feature>
<evidence type="ECO:0000259" key="2">
    <source>
        <dbReference type="Pfam" id="PF08239"/>
    </source>
</evidence>
<name>A0ABN2I547_9ACTN</name>
<comment type="caution">
    <text evidence="3">The sequence shown here is derived from an EMBL/GenBank/DDBJ whole genome shotgun (WGS) entry which is preliminary data.</text>
</comment>
<keyword evidence="4" id="KW-1185">Reference proteome</keyword>
<dbReference type="RefSeq" id="WP_346115517.1">
    <property type="nucleotide sequence ID" value="NZ_BAAAMU010000264.1"/>
</dbReference>
<feature type="chain" id="PRO_5045668322" description="SH3b domain-containing protein" evidence="1">
    <location>
        <begin position="34"/>
        <end position="150"/>
    </location>
</feature>
<accession>A0ABN2I547</accession>
<dbReference type="InterPro" id="IPR003646">
    <property type="entry name" value="SH3-like_bac-type"/>
</dbReference>
<protein>
    <recommendedName>
        <fullName evidence="2">SH3b domain-containing protein</fullName>
    </recommendedName>
</protein>
<evidence type="ECO:0000256" key="1">
    <source>
        <dbReference type="SAM" id="SignalP"/>
    </source>
</evidence>
<reference evidence="3 4" key="1">
    <citation type="journal article" date="2019" name="Int. J. Syst. Evol. Microbiol.">
        <title>The Global Catalogue of Microorganisms (GCM) 10K type strain sequencing project: providing services to taxonomists for standard genome sequencing and annotation.</title>
        <authorList>
            <consortium name="The Broad Institute Genomics Platform"/>
            <consortium name="The Broad Institute Genome Sequencing Center for Infectious Disease"/>
            <person name="Wu L."/>
            <person name="Ma J."/>
        </authorList>
    </citation>
    <scope>NUCLEOTIDE SEQUENCE [LARGE SCALE GENOMIC DNA]</scope>
    <source>
        <strain evidence="3 4">JCM 13929</strain>
    </source>
</reference>
<evidence type="ECO:0000313" key="4">
    <source>
        <dbReference type="Proteomes" id="UP001500064"/>
    </source>
</evidence>
<keyword evidence="1" id="KW-0732">Signal</keyword>
<dbReference type="Proteomes" id="UP001500064">
    <property type="component" value="Unassembled WGS sequence"/>
</dbReference>
<sequence length="150" mass="15919">MGTARSWRAARVAGTAAVAALLAGVIAAPPALAAEYGTVETDGRMLNIRTGPSTAYPIVGQLRNGTTVRIYCQISREEIVGLYGPTRLWDKIHKDREWYVADALVRTGTMKQVAPTCLTGAGGVGPSRVGRLEAERAERAGVRGDARRVG</sequence>